<evidence type="ECO:0000256" key="1">
    <source>
        <dbReference type="ARBA" id="ARBA00004613"/>
    </source>
</evidence>
<reference evidence="9" key="1">
    <citation type="submission" date="2012-12" db="EMBL/GenBank/DDBJ databases">
        <authorList>
            <person name="Hellsten U."/>
            <person name="Grimwood J."/>
            <person name="Chapman J.A."/>
            <person name="Shapiro H."/>
            <person name="Aerts A."/>
            <person name="Otillar R.P."/>
            <person name="Terry A.Y."/>
            <person name="Boore J.L."/>
            <person name="Simakov O."/>
            <person name="Marletaz F."/>
            <person name="Cho S.-J."/>
            <person name="Edsinger-Gonzales E."/>
            <person name="Havlak P."/>
            <person name="Kuo D.-H."/>
            <person name="Larsson T."/>
            <person name="Lv J."/>
            <person name="Arendt D."/>
            <person name="Savage R."/>
            <person name="Osoegawa K."/>
            <person name="de Jong P."/>
            <person name="Lindberg D.R."/>
            <person name="Seaver E.C."/>
            <person name="Weisblat D.A."/>
            <person name="Putnam N.H."/>
            <person name="Grigoriev I.V."/>
            <person name="Rokhsar D.S."/>
        </authorList>
    </citation>
    <scope>NUCLEOTIDE SEQUENCE</scope>
    <source>
        <strain evidence="9">I ESC-2004</strain>
    </source>
</reference>
<feature type="non-terminal residue" evidence="7">
    <location>
        <position position="149"/>
    </location>
</feature>
<dbReference type="GO" id="GO:0005576">
    <property type="term" value="C:extracellular region"/>
    <property type="evidence" value="ECO:0007669"/>
    <property type="project" value="UniProtKB-SubCell"/>
</dbReference>
<feature type="domain" description="Antistasin-like" evidence="6">
    <location>
        <begin position="123"/>
        <end position="148"/>
    </location>
</feature>
<dbReference type="Pfam" id="PF02822">
    <property type="entry name" value="Antistasin"/>
    <property type="match status" value="4"/>
</dbReference>
<dbReference type="EMBL" id="AMQN01026106">
    <property type="status" value="NOT_ANNOTATED_CDS"/>
    <property type="molecule type" value="Genomic_DNA"/>
</dbReference>
<comment type="similarity">
    <text evidence="2">Belongs to the protease inhibitor I15 (antistasin) family.</text>
</comment>
<dbReference type="EMBL" id="AMQN01026105">
    <property type="status" value="NOT_ANNOTATED_CDS"/>
    <property type="molecule type" value="Genomic_DNA"/>
</dbReference>
<gene>
    <name evidence="7" type="ORF">CAPTEDRAFT_138477</name>
</gene>
<dbReference type="HOGENOM" id="CLU_157674_0_0_1"/>
<evidence type="ECO:0000259" key="6">
    <source>
        <dbReference type="PROSITE" id="PS51252"/>
    </source>
</evidence>
<dbReference type="Gene3D" id="2.10.22.10">
    <property type="entry name" value="Antistasin, domain 1"/>
    <property type="match status" value="4"/>
</dbReference>
<accession>R7U2A9</accession>
<evidence type="ECO:0000256" key="2">
    <source>
        <dbReference type="ARBA" id="ARBA00008768"/>
    </source>
</evidence>
<name>R7U2A9_CAPTE</name>
<dbReference type="OMA" id="CALICPS"/>
<evidence type="ECO:0000256" key="4">
    <source>
        <dbReference type="ARBA" id="ARBA00022690"/>
    </source>
</evidence>
<reference evidence="8" key="3">
    <citation type="submission" date="2015-06" db="UniProtKB">
        <authorList>
            <consortium name="EnsemblMetazoa"/>
        </authorList>
    </citation>
    <scope>IDENTIFICATION</scope>
</reference>
<keyword evidence="4" id="KW-0646">Protease inhibitor</keyword>
<reference evidence="7 9" key="2">
    <citation type="journal article" date="2013" name="Nature">
        <title>Insights into bilaterian evolution from three spiralian genomes.</title>
        <authorList>
            <person name="Simakov O."/>
            <person name="Marletaz F."/>
            <person name="Cho S.J."/>
            <person name="Edsinger-Gonzales E."/>
            <person name="Havlak P."/>
            <person name="Hellsten U."/>
            <person name="Kuo D.H."/>
            <person name="Larsson T."/>
            <person name="Lv J."/>
            <person name="Arendt D."/>
            <person name="Savage R."/>
            <person name="Osoegawa K."/>
            <person name="de Jong P."/>
            <person name="Grimwood J."/>
            <person name="Chapman J.A."/>
            <person name="Shapiro H."/>
            <person name="Aerts A."/>
            <person name="Otillar R.P."/>
            <person name="Terry A.Y."/>
            <person name="Boore J.L."/>
            <person name="Grigoriev I.V."/>
            <person name="Lindberg D.R."/>
            <person name="Seaver E.C."/>
            <person name="Weisblat D.A."/>
            <person name="Putnam N.H."/>
            <person name="Rokhsar D.S."/>
        </authorList>
    </citation>
    <scope>NUCLEOTIDE SEQUENCE</scope>
    <source>
        <strain evidence="7 9">I ESC-2004</strain>
    </source>
</reference>
<keyword evidence="9" id="KW-1185">Reference proteome</keyword>
<dbReference type="GO" id="GO:0004867">
    <property type="term" value="F:serine-type endopeptidase inhibitor activity"/>
    <property type="evidence" value="ECO:0007669"/>
    <property type="project" value="UniProtKB-KW"/>
</dbReference>
<dbReference type="SUPFAM" id="SSF57262">
    <property type="entry name" value="Leech antihemostatic proteins"/>
    <property type="match status" value="4"/>
</dbReference>
<protein>
    <recommendedName>
        <fullName evidence="6">Antistasin-like domain-containing protein</fullName>
    </recommendedName>
</protein>
<feature type="domain" description="Antistasin-like" evidence="6">
    <location>
        <begin position="36"/>
        <end position="61"/>
    </location>
</feature>
<dbReference type="PROSITE" id="PS51252">
    <property type="entry name" value="ANTISTASIN"/>
    <property type="match status" value="3"/>
</dbReference>
<proteinExistence type="inferred from homology"/>
<keyword evidence="5" id="KW-0722">Serine protease inhibitor</keyword>
<dbReference type="STRING" id="283909.R7U2A9"/>
<evidence type="ECO:0000256" key="5">
    <source>
        <dbReference type="ARBA" id="ARBA00022900"/>
    </source>
</evidence>
<sequence>MLHCEHGFEKDANGCDVCRCRSGPAPPPPRTDNRECPPVRCRQYCEHGWKKDATGCDICECAEPCPEVMCMLHCEHGFEKDANGCDICRCRSGPAPPPPRTDNRECPPVRCRQYWCDICQCACNDVLCDLYCKNGFERDENGCEVCRCK</sequence>
<dbReference type="EMBL" id="KB305984">
    <property type="protein sequence ID" value="ELU00465.1"/>
    <property type="molecule type" value="Genomic_DNA"/>
</dbReference>
<organism evidence="7">
    <name type="scientific">Capitella teleta</name>
    <name type="common">Polychaete worm</name>
    <dbReference type="NCBI Taxonomy" id="283909"/>
    <lineage>
        <taxon>Eukaryota</taxon>
        <taxon>Metazoa</taxon>
        <taxon>Spiralia</taxon>
        <taxon>Lophotrochozoa</taxon>
        <taxon>Annelida</taxon>
        <taxon>Polychaeta</taxon>
        <taxon>Sedentaria</taxon>
        <taxon>Scolecida</taxon>
        <taxon>Capitellidae</taxon>
        <taxon>Capitella</taxon>
    </lineage>
</organism>
<evidence type="ECO:0000313" key="8">
    <source>
        <dbReference type="EnsemblMetazoa" id="CapteP138477"/>
    </source>
</evidence>
<dbReference type="AlphaFoldDB" id="R7U2A9"/>
<evidence type="ECO:0000313" key="9">
    <source>
        <dbReference type="Proteomes" id="UP000014760"/>
    </source>
</evidence>
<dbReference type="EnsemblMetazoa" id="CapteT138477">
    <property type="protein sequence ID" value="CapteP138477"/>
    <property type="gene ID" value="CapteG138477"/>
</dbReference>
<evidence type="ECO:0000256" key="3">
    <source>
        <dbReference type="ARBA" id="ARBA00022525"/>
    </source>
</evidence>
<dbReference type="InterPro" id="IPR011061">
    <property type="entry name" value="Hirudin/antistatin"/>
</dbReference>
<comment type="subcellular location">
    <subcellularLocation>
        <location evidence="1">Secreted</location>
    </subcellularLocation>
</comment>
<keyword evidence="3" id="KW-0964">Secreted</keyword>
<dbReference type="OrthoDB" id="10021323at2759"/>
<feature type="domain" description="Antistasin-like" evidence="6">
    <location>
        <begin position="65"/>
        <end position="90"/>
    </location>
</feature>
<dbReference type="InterPro" id="IPR004094">
    <property type="entry name" value="Antistasin-like"/>
</dbReference>
<evidence type="ECO:0000313" key="7">
    <source>
        <dbReference type="EMBL" id="ELU00465.1"/>
    </source>
</evidence>
<dbReference type="Proteomes" id="UP000014760">
    <property type="component" value="Unassembled WGS sequence"/>
</dbReference>